<comment type="caution">
    <text evidence="7">The sequence shown here is derived from an EMBL/GenBank/DDBJ whole genome shotgun (WGS) entry which is preliminary data.</text>
</comment>
<gene>
    <name evidence="7" type="ORF">HID58_040796</name>
</gene>
<evidence type="ECO:0000256" key="3">
    <source>
        <dbReference type="ARBA" id="ARBA00005784"/>
    </source>
</evidence>
<keyword evidence="8" id="KW-1185">Reference proteome</keyword>
<organism evidence="7 8">
    <name type="scientific">Brassica napus</name>
    <name type="common">Rape</name>
    <dbReference type="NCBI Taxonomy" id="3708"/>
    <lineage>
        <taxon>Eukaryota</taxon>
        <taxon>Viridiplantae</taxon>
        <taxon>Streptophyta</taxon>
        <taxon>Embryophyta</taxon>
        <taxon>Tracheophyta</taxon>
        <taxon>Spermatophyta</taxon>
        <taxon>Magnoliopsida</taxon>
        <taxon>eudicotyledons</taxon>
        <taxon>Gunneridae</taxon>
        <taxon>Pentapetalae</taxon>
        <taxon>rosids</taxon>
        <taxon>malvids</taxon>
        <taxon>Brassicales</taxon>
        <taxon>Brassicaceae</taxon>
        <taxon>Brassiceae</taxon>
        <taxon>Brassica</taxon>
    </lineage>
</organism>
<keyword evidence="5 6" id="KW-0961">Cell wall biogenesis/degradation</keyword>
<name>A0ABQ8B9B8_BRANA</name>
<comment type="similarity">
    <text evidence="3 6">Belongs to the pectinacetylesterase family.</text>
</comment>
<keyword evidence="6" id="KW-0964">Secreted</keyword>
<evidence type="ECO:0000256" key="5">
    <source>
        <dbReference type="ARBA" id="ARBA00023316"/>
    </source>
</evidence>
<sequence length="137" mass="15478">MEKEVQFTGILSDKAQENPDFFNWNRVKLCYCDGASFSGDGQNEALLSGCSGGGLAAILRYDEFRNLFPGSTKVKCLSDAGLFLDKFYFSSKHKVKHLGAFKFDFQSIVEFQSVKNNLPRLCTNHLLSRQTNKPFFI</sequence>
<dbReference type="Proteomes" id="UP000824890">
    <property type="component" value="Unassembled WGS sequence"/>
</dbReference>
<dbReference type="Pfam" id="PF03283">
    <property type="entry name" value="PAE"/>
    <property type="match status" value="2"/>
</dbReference>
<proteinExistence type="inferred from homology"/>
<protein>
    <recommendedName>
        <fullName evidence="6">Pectin acetylesterase</fullName>
        <ecNumber evidence="6">3.1.1.-</ecNumber>
    </recommendedName>
</protein>
<evidence type="ECO:0000256" key="4">
    <source>
        <dbReference type="ARBA" id="ARBA00022512"/>
    </source>
</evidence>
<evidence type="ECO:0000313" key="7">
    <source>
        <dbReference type="EMBL" id="KAH0901293.1"/>
    </source>
</evidence>
<comment type="subcellular location">
    <subcellularLocation>
        <location evidence="2 6">Secreted</location>
        <location evidence="2 6">Cell wall</location>
    </subcellularLocation>
</comment>
<dbReference type="PANTHER" id="PTHR21562:SF100">
    <property type="entry name" value="PECTIN ACETYLESTERASE"/>
    <property type="match status" value="1"/>
</dbReference>
<dbReference type="EMBL" id="JAGKQM010000011">
    <property type="protein sequence ID" value="KAH0901293.1"/>
    <property type="molecule type" value="Genomic_DNA"/>
</dbReference>
<accession>A0ABQ8B9B8</accession>
<keyword evidence="4 6" id="KW-0134">Cell wall</keyword>
<evidence type="ECO:0000256" key="6">
    <source>
        <dbReference type="RuleBase" id="RU363114"/>
    </source>
</evidence>
<evidence type="ECO:0000256" key="2">
    <source>
        <dbReference type="ARBA" id="ARBA00004191"/>
    </source>
</evidence>
<reference evidence="7 8" key="1">
    <citation type="submission" date="2021-05" db="EMBL/GenBank/DDBJ databases">
        <title>Genome Assembly of Synthetic Allotetraploid Brassica napus Reveals Homoeologous Exchanges between Subgenomes.</title>
        <authorList>
            <person name="Davis J.T."/>
        </authorList>
    </citation>
    <scope>NUCLEOTIDE SEQUENCE [LARGE SCALE GENOMIC DNA]</scope>
    <source>
        <strain evidence="8">cv. Da-Ae</strain>
        <tissue evidence="7">Seedling</tissue>
    </source>
</reference>
<evidence type="ECO:0000256" key="1">
    <source>
        <dbReference type="ARBA" id="ARBA00003534"/>
    </source>
</evidence>
<keyword evidence="6" id="KW-0378">Hydrolase</keyword>
<dbReference type="PANTHER" id="PTHR21562">
    <property type="entry name" value="NOTUM-RELATED"/>
    <property type="match status" value="1"/>
</dbReference>
<dbReference type="InterPro" id="IPR004963">
    <property type="entry name" value="PAE/NOTUM"/>
</dbReference>
<evidence type="ECO:0000313" key="8">
    <source>
        <dbReference type="Proteomes" id="UP000824890"/>
    </source>
</evidence>
<comment type="function">
    <text evidence="1 6">Hydrolyzes acetyl esters in homogalacturonan regions of pectin. In type I primary cell wall, galacturonic acid residues of pectin can be acetylated at the O-2 and O-3 positions. Decreasing the degree of acetylation of pectin gels in vitro alters their physical properties.</text>
</comment>
<dbReference type="EC" id="3.1.1.-" evidence="6"/>